<evidence type="ECO:0000256" key="1">
    <source>
        <dbReference type="ARBA" id="ARBA00022448"/>
    </source>
</evidence>
<evidence type="ECO:0000256" key="8">
    <source>
        <dbReference type="ARBA" id="ARBA00022989"/>
    </source>
</evidence>
<name>A0ABQ6F8S3_9RHOO</name>
<comment type="similarity">
    <text evidence="11">Belongs to the KdpC family.</text>
</comment>
<dbReference type="PANTHER" id="PTHR30042:SF2">
    <property type="entry name" value="POTASSIUM-TRANSPORTING ATPASE KDPC SUBUNIT"/>
    <property type="match status" value="1"/>
</dbReference>
<dbReference type="Proteomes" id="UP001157167">
    <property type="component" value="Unassembled WGS sequence"/>
</dbReference>
<feature type="compositionally biased region" description="Polar residues" evidence="12">
    <location>
        <begin position="73"/>
        <end position="90"/>
    </location>
</feature>
<comment type="subcellular location">
    <subcellularLocation>
        <location evidence="11">Cell membrane</location>
        <topology evidence="11">Single-pass membrane protein</topology>
    </subcellularLocation>
</comment>
<evidence type="ECO:0000313" key="13">
    <source>
        <dbReference type="EMBL" id="GLT21978.1"/>
    </source>
</evidence>
<dbReference type="NCBIfam" id="NF001454">
    <property type="entry name" value="PRK00315.1"/>
    <property type="match status" value="1"/>
</dbReference>
<evidence type="ECO:0000256" key="9">
    <source>
        <dbReference type="ARBA" id="ARBA00023065"/>
    </source>
</evidence>
<dbReference type="NCBIfam" id="TIGR00681">
    <property type="entry name" value="kdpC"/>
    <property type="match status" value="1"/>
</dbReference>
<evidence type="ECO:0000256" key="5">
    <source>
        <dbReference type="ARBA" id="ARBA00022741"/>
    </source>
</evidence>
<dbReference type="EMBL" id="BSPX01000016">
    <property type="protein sequence ID" value="GLT21978.1"/>
    <property type="molecule type" value="Genomic_DNA"/>
</dbReference>
<keyword evidence="14" id="KW-1185">Reference proteome</keyword>
<dbReference type="RefSeq" id="WP_284187355.1">
    <property type="nucleotide sequence ID" value="NZ_BSPX01000016.1"/>
</dbReference>
<evidence type="ECO:0000313" key="14">
    <source>
        <dbReference type="Proteomes" id="UP001157167"/>
    </source>
</evidence>
<comment type="function">
    <text evidence="11">Part of the high-affinity ATP-driven potassium transport (or Kdp) system, which catalyzes the hydrolysis of ATP coupled with the electrogenic transport of potassium into the cytoplasm. This subunit acts as a catalytic chaperone that increases the ATP-binding affinity of the ATP-hydrolyzing subunit KdpB by the formation of a transient KdpB/KdpC/ATP ternary complex.</text>
</comment>
<evidence type="ECO:0000256" key="4">
    <source>
        <dbReference type="ARBA" id="ARBA00022692"/>
    </source>
</evidence>
<comment type="subunit">
    <text evidence="11">The system is composed of three essential subunits: KdpA, KdpB and KdpC.</text>
</comment>
<evidence type="ECO:0000256" key="7">
    <source>
        <dbReference type="ARBA" id="ARBA00022958"/>
    </source>
</evidence>
<dbReference type="Pfam" id="PF02669">
    <property type="entry name" value="KdpC"/>
    <property type="match status" value="1"/>
</dbReference>
<proteinExistence type="inferred from homology"/>
<evidence type="ECO:0000256" key="3">
    <source>
        <dbReference type="ARBA" id="ARBA00022538"/>
    </source>
</evidence>
<keyword evidence="7 11" id="KW-0630">Potassium</keyword>
<sequence>MKNLLRPALSVFVVLSAVTGLAYPLAVTGIASVAFPEQAAGSLILKDGQPVGSSLIGQHFSDPKHFWGRPSATAPQPYNATASSGSNQGPLNPALIDAVKARIEALRAADPGNTTPVPADLVTASASGLDPHISPAAAAWQVGRVARARGLPAATVGALVDAHTDGRQWGLLGEPRVNVLKLNLALDALKN</sequence>
<keyword evidence="8 11" id="KW-1133">Transmembrane helix</keyword>
<feature type="region of interest" description="Disordered" evidence="12">
    <location>
        <begin position="66"/>
        <end position="90"/>
    </location>
</feature>
<protein>
    <recommendedName>
        <fullName evidence="11">Potassium-transporting ATPase KdpC subunit</fullName>
    </recommendedName>
    <alternativeName>
        <fullName evidence="11">ATP phosphohydrolase [potassium-transporting] C chain</fullName>
    </alternativeName>
    <alternativeName>
        <fullName evidence="11">Potassium-binding and translocating subunit C</fullName>
    </alternativeName>
    <alternativeName>
        <fullName evidence="11">Potassium-translocating ATPase C chain</fullName>
    </alternativeName>
</protein>
<dbReference type="HAMAP" id="MF_00276">
    <property type="entry name" value="KdpC"/>
    <property type="match status" value="1"/>
</dbReference>
<keyword evidence="3 11" id="KW-0633">Potassium transport</keyword>
<accession>A0ABQ6F8S3</accession>
<evidence type="ECO:0000256" key="10">
    <source>
        <dbReference type="ARBA" id="ARBA00023136"/>
    </source>
</evidence>
<keyword evidence="5 11" id="KW-0547">Nucleotide-binding</keyword>
<keyword evidence="4 11" id="KW-0812">Transmembrane</keyword>
<keyword evidence="1 11" id="KW-0813">Transport</keyword>
<dbReference type="PIRSF" id="PIRSF001296">
    <property type="entry name" value="K_ATPase_KdpC"/>
    <property type="match status" value="1"/>
</dbReference>
<keyword evidence="10 11" id="KW-0472">Membrane</keyword>
<evidence type="ECO:0000256" key="11">
    <source>
        <dbReference type="HAMAP-Rule" id="MF_00276"/>
    </source>
</evidence>
<evidence type="ECO:0000256" key="2">
    <source>
        <dbReference type="ARBA" id="ARBA00022475"/>
    </source>
</evidence>
<organism evidence="13 14">
    <name type="scientific">Zoogloea oryzae</name>
    <dbReference type="NCBI Taxonomy" id="310767"/>
    <lineage>
        <taxon>Bacteria</taxon>
        <taxon>Pseudomonadati</taxon>
        <taxon>Pseudomonadota</taxon>
        <taxon>Betaproteobacteria</taxon>
        <taxon>Rhodocyclales</taxon>
        <taxon>Zoogloeaceae</taxon>
        <taxon>Zoogloea</taxon>
    </lineage>
</organism>
<keyword evidence="9 11" id="KW-0406">Ion transport</keyword>
<dbReference type="InterPro" id="IPR003820">
    <property type="entry name" value="KdpC"/>
</dbReference>
<keyword evidence="2 11" id="KW-1003">Cell membrane</keyword>
<keyword evidence="6 11" id="KW-0067">ATP-binding</keyword>
<evidence type="ECO:0000256" key="6">
    <source>
        <dbReference type="ARBA" id="ARBA00022840"/>
    </source>
</evidence>
<dbReference type="PANTHER" id="PTHR30042">
    <property type="entry name" value="POTASSIUM-TRANSPORTING ATPASE C CHAIN"/>
    <property type="match status" value="1"/>
</dbReference>
<reference evidence="14" key="1">
    <citation type="journal article" date="2019" name="Int. J. Syst. Evol. Microbiol.">
        <title>The Global Catalogue of Microorganisms (GCM) 10K type strain sequencing project: providing services to taxonomists for standard genome sequencing and annotation.</title>
        <authorList>
            <consortium name="The Broad Institute Genomics Platform"/>
            <consortium name="The Broad Institute Genome Sequencing Center for Infectious Disease"/>
            <person name="Wu L."/>
            <person name="Ma J."/>
        </authorList>
    </citation>
    <scope>NUCLEOTIDE SEQUENCE [LARGE SCALE GENOMIC DNA]</scope>
    <source>
        <strain evidence="14">NBRC 102407</strain>
    </source>
</reference>
<evidence type="ECO:0000256" key="12">
    <source>
        <dbReference type="SAM" id="MobiDB-lite"/>
    </source>
</evidence>
<comment type="caution">
    <text evidence="13">The sequence shown here is derived from an EMBL/GenBank/DDBJ whole genome shotgun (WGS) entry which is preliminary data.</text>
</comment>
<gene>
    <name evidence="11 13" type="primary">kdpC</name>
    <name evidence="13" type="ORF">GCM10007933_14330</name>
</gene>